<sequence>MLIKHPKPASRKWLKKGAVALFVFEGACFAGSYFLWHRANTDRDFRKHLKDNYPFLLEYYYKAGELLNSQSNTRQVDQSYWGQE</sequence>
<reference evidence="1" key="1">
    <citation type="submission" date="2022-03" db="EMBL/GenBank/DDBJ databases">
        <authorList>
            <person name="Sayadi A."/>
        </authorList>
    </citation>
    <scope>NUCLEOTIDE SEQUENCE</scope>
</reference>
<protein>
    <submittedName>
        <fullName evidence="1">Uncharacterized protein</fullName>
    </submittedName>
</protein>
<accession>A0A9P0PWN7</accession>
<dbReference type="Proteomes" id="UP001152888">
    <property type="component" value="Unassembled WGS sequence"/>
</dbReference>
<dbReference type="OrthoDB" id="5804148at2759"/>
<dbReference type="EMBL" id="CAKOFQ010007470">
    <property type="protein sequence ID" value="CAH2001805.1"/>
    <property type="molecule type" value="Genomic_DNA"/>
</dbReference>
<dbReference type="PANTHER" id="PTHR38001:SF1">
    <property type="entry name" value="PROTEIN CEBPZOS"/>
    <property type="match status" value="1"/>
</dbReference>
<keyword evidence="2" id="KW-1185">Reference proteome</keyword>
<name>A0A9P0PWN7_ACAOB</name>
<evidence type="ECO:0000313" key="2">
    <source>
        <dbReference type="Proteomes" id="UP001152888"/>
    </source>
</evidence>
<organism evidence="1 2">
    <name type="scientific">Acanthoscelides obtectus</name>
    <name type="common">Bean weevil</name>
    <name type="synonym">Bruchus obtectus</name>
    <dbReference type="NCBI Taxonomy" id="200917"/>
    <lineage>
        <taxon>Eukaryota</taxon>
        <taxon>Metazoa</taxon>
        <taxon>Ecdysozoa</taxon>
        <taxon>Arthropoda</taxon>
        <taxon>Hexapoda</taxon>
        <taxon>Insecta</taxon>
        <taxon>Pterygota</taxon>
        <taxon>Neoptera</taxon>
        <taxon>Endopterygota</taxon>
        <taxon>Coleoptera</taxon>
        <taxon>Polyphaga</taxon>
        <taxon>Cucujiformia</taxon>
        <taxon>Chrysomeloidea</taxon>
        <taxon>Chrysomelidae</taxon>
        <taxon>Bruchinae</taxon>
        <taxon>Bruchini</taxon>
        <taxon>Acanthoscelides</taxon>
    </lineage>
</organism>
<dbReference type="InterPro" id="IPR037764">
    <property type="entry name" value="CEBPZOS"/>
</dbReference>
<evidence type="ECO:0000313" key="1">
    <source>
        <dbReference type="EMBL" id="CAH2001805.1"/>
    </source>
</evidence>
<dbReference type="AlphaFoldDB" id="A0A9P0PWN7"/>
<proteinExistence type="predicted"/>
<dbReference type="PANTHER" id="PTHR38001">
    <property type="entry name" value="PROTEIN CEBPZOS"/>
    <property type="match status" value="1"/>
</dbReference>
<gene>
    <name evidence="1" type="ORF">ACAOBT_LOCUS26442</name>
</gene>
<comment type="caution">
    <text evidence="1">The sequence shown here is derived from an EMBL/GenBank/DDBJ whole genome shotgun (WGS) entry which is preliminary data.</text>
</comment>